<reference evidence="2" key="1">
    <citation type="journal article" date="2019" name="bioRxiv">
        <title>The Genome of the Zebra Mussel, Dreissena polymorpha: A Resource for Invasive Species Research.</title>
        <authorList>
            <person name="McCartney M.A."/>
            <person name="Auch B."/>
            <person name="Kono T."/>
            <person name="Mallez S."/>
            <person name="Zhang Y."/>
            <person name="Obille A."/>
            <person name="Becker A."/>
            <person name="Abrahante J.E."/>
            <person name="Garbe J."/>
            <person name="Badalamenti J.P."/>
            <person name="Herman A."/>
            <person name="Mangelson H."/>
            <person name="Liachko I."/>
            <person name="Sullivan S."/>
            <person name="Sone E.D."/>
            <person name="Koren S."/>
            <person name="Silverstein K.A.T."/>
            <person name="Beckman K.B."/>
            <person name="Gohl D.M."/>
        </authorList>
    </citation>
    <scope>NUCLEOTIDE SEQUENCE</scope>
    <source>
        <strain evidence="2">Duluth1</strain>
        <tissue evidence="2">Whole animal</tissue>
    </source>
</reference>
<proteinExistence type="predicted"/>
<reference evidence="2" key="2">
    <citation type="submission" date="2020-11" db="EMBL/GenBank/DDBJ databases">
        <authorList>
            <person name="McCartney M.A."/>
            <person name="Auch B."/>
            <person name="Kono T."/>
            <person name="Mallez S."/>
            <person name="Becker A."/>
            <person name="Gohl D.M."/>
            <person name="Silverstein K.A.T."/>
            <person name="Koren S."/>
            <person name="Bechman K.B."/>
            <person name="Herman A."/>
            <person name="Abrahante J.E."/>
            <person name="Garbe J."/>
        </authorList>
    </citation>
    <scope>NUCLEOTIDE SEQUENCE</scope>
    <source>
        <strain evidence="2">Duluth1</strain>
        <tissue evidence="2">Whole animal</tissue>
    </source>
</reference>
<comment type="caution">
    <text evidence="2">The sequence shown here is derived from an EMBL/GenBank/DDBJ whole genome shotgun (WGS) entry which is preliminary data.</text>
</comment>
<accession>A0A9D4CDI0</accession>
<dbReference type="Proteomes" id="UP000828390">
    <property type="component" value="Unassembled WGS sequence"/>
</dbReference>
<keyword evidence="3" id="KW-1185">Reference proteome</keyword>
<protein>
    <submittedName>
        <fullName evidence="2">Uncharacterized protein</fullName>
    </submittedName>
</protein>
<gene>
    <name evidence="2" type="ORF">DPMN_064459</name>
</gene>
<evidence type="ECO:0000313" key="3">
    <source>
        <dbReference type="Proteomes" id="UP000828390"/>
    </source>
</evidence>
<organism evidence="2 3">
    <name type="scientific">Dreissena polymorpha</name>
    <name type="common">Zebra mussel</name>
    <name type="synonym">Mytilus polymorpha</name>
    <dbReference type="NCBI Taxonomy" id="45954"/>
    <lineage>
        <taxon>Eukaryota</taxon>
        <taxon>Metazoa</taxon>
        <taxon>Spiralia</taxon>
        <taxon>Lophotrochozoa</taxon>
        <taxon>Mollusca</taxon>
        <taxon>Bivalvia</taxon>
        <taxon>Autobranchia</taxon>
        <taxon>Heteroconchia</taxon>
        <taxon>Euheterodonta</taxon>
        <taxon>Imparidentia</taxon>
        <taxon>Neoheterodontei</taxon>
        <taxon>Myida</taxon>
        <taxon>Dreissenoidea</taxon>
        <taxon>Dreissenidae</taxon>
        <taxon>Dreissena</taxon>
    </lineage>
</organism>
<dbReference type="EMBL" id="JAIWYP010000013">
    <property type="protein sequence ID" value="KAH3721530.1"/>
    <property type="molecule type" value="Genomic_DNA"/>
</dbReference>
<sequence>MGQPRWDPYGARLHSPSGSHVGSSYGTNIGAHMGPIWDPYRLFAGHMWPGKNCTILCKESADDQNKDIPIKQRRRQL</sequence>
<evidence type="ECO:0000256" key="1">
    <source>
        <dbReference type="SAM" id="MobiDB-lite"/>
    </source>
</evidence>
<dbReference type="AlphaFoldDB" id="A0A9D4CDI0"/>
<evidence type="ECO:0000313" key="2">
    <source>
        <dbReference type="EMBL" id="KAH3721530.1"/>
    </source>
</evidence>
<feature type="region of interest" description="Disordered" evidence="1">
    <location>
        <begin position="1"/>
        <end position="20"/>
    </location>
</feature>
<name>A0A9D4CDI0_DREPO</name>